<reference evidence="1 2" key="1">
    <citation type="journal article" date="2019" name="Microbiol. Resour. Announc.">
        <title>High-quality draft genome sequence of Fusarium oxysporum f. sp. cubense strain 160527, a causal agent of Panama disease.</title>
        <authorList>
            <person name="Asai S."/>
            <person name="Ayukawa Y."/>
            <person name="Gan P."/>
            <person name="Masuda S."/>
            <person name="Komatsu K."/>
            <person name="Shirasu K."/>
            <person name="Arie T."/>
        </authorList>
    </citation>
    <scope>NUCLEOTIDE SEQUENCE [LARGE SCALE GENOMIC DNA]</scope>
    <source>
        <strain evidence="1 2">160527</strain>
    </source>
</reference>
<sequence length="343" mass="37770">MSDPMDYSVGWICTSSYDYAAAPVLLDKVHPKPSYISRADNNHYTLGRMGQHNVVITVLPTNGPDCVPAAHVATSMQRSFPNIKFGLVVGTAGGAPNNKHDIRLGDVVIGAPLDGDSGVFQYDFGKAHQVGEFEHTKVINPPPMILQRGHRLEESIEVILNQYLDLQMEYKRPGRDSDLLYLSHVAHPFEDRSSCVESCGRDQSNLVPRRKRSKKHIRHIHFGLIASGNTICRDAKFRDKYSASKGVLCFENAAAGIANCLPCLVVFGISNYADTHANKEWEGYTAMVAAAYAKDLLRYAPLANARALETLQPVMYSLSSKTKYVGGSTTLICLYSFNISVNS</sequence>
<evidence type="ECO:0008006" key="3">
    <source>
        <dbReference type="Google" id="ProtNLM"/>
    </source>
</evidence>
<dbReference type="Proteomes" id="UP000320707">
    <property type="component" value="Unassembled WGS sequence"/>
</dbReference>
<protein>
    <recommendedName>
        <fullName evidence="3">Nucleoside phosphorylase domain-containing protein</fullName>
    </recommendedName>
</protein>
<organism evidence="1 2">
    <name type="scientific">Fusarium oxysporum f. sp. cubense</name>
    <dbReference type="NCBI Taxonomy" id="61366"/>
    <lineage>
        <taxon>Eukaryota</taxon>
        <taxon>Fungi</taxon>
        <taxon>Dikarya</taxon>
        <taxon>Ascomycota</taxon>
        <taxon>Pezizomycotina</taxon>
        <taxon>Sordariomycetes</taxon>
        <taxon>Hypocreomycetidae</taxon>
        <taxon>Hypocreales</taxon>
        <taxon>Nectriaceae</taxon>
        <taxon>Fusarium</taxon>
        <taxon>Fusarium oxysporum species complex</taxon>
    </lineage>
</organism>
<evidence type="ECO:0000313" key="1">
    <source>
        <dbReference type="EMBL" id="TVY66091.1"/>
    </source>
</evidence>
<dbReference type="InterPro" id="IPR053137">
    <property type="entry name" value="NLR-like"/>
</dbReference>
<dbReference type="GO" id="GO:0009116">
    <property type="term" value="P:nucleoside metabolic process"/>
    <property type="evidence" value="ECO:0007669"/>
    <property type="project" value="InterPro"/>
</dbReference>
<dbReference type="AlphaFoldDB" id="A0A559L064"/>
<dbReference type="Gene3D" id="3.40.50.1580">
    <property type="entry name" value="Nucleoside phosphorylase domain"/>
    <property type="match status" value="1"/>
</dbReference>
<accession>A0A559L064</accession>
<dbReference type="InterPro" id="IPR035994">
    <property type="entry name" value="Nucleoside_phosphorylase_sf"/>
</dbReference>
<dbReference type="GO" id="GO:0003824">
    <property type="term" value="F:catalytic activity"/>
    <property type="evidence" value="ECO:0007669"/>
    <property type="project" value="InterPro"/>
</dbReference>
<evidence type="ECO:0000313" key="2">
    <source>
        <dbReference type="Proteomes" id="UP000320707"/>
    </source>
</evidence>
<dbReference type="EMBL" id="SRMI01000007">
    <property type="protein sequence ID" value="TVY66091.1"/>
    <property type="molecule type" value="Genomic_DNA"/>
</dbReference>
<name>A0A559L064_FUSOC</name>
<proteinExistence type="predicted"/>
<dbReference type="SUPFAM" id="SSF53167">
    <property type="entry name" value="Purine and uridine phosphorylases"/>
    <property type="match status" value="1"/>
</dbReference>
<comment type="caution">
    <text evidence="1">The sequence shown here is derived from an EMBL/GenBank/DDBJ whole genome shotgun (WGS) entry which is preliminary data.</text>
</comment>
<dbReference type="PANTHER" id="PTHR46082:SF11">
    <property type="entry name" value="AAA+ ATPASE DOMAIN-CONTAINING PROTEIN-RELATED"/>
    <property type="match status" value="1"/>
</dbReference>
<gene>
    <name evidence="1" type="ORF">Focb16_v011143</name>
</gene>
<dbReference type="PANTHER" id="PTHR46082">
    <property type="entry name" value="ATP/GTP-BINDING PROTEIN-RELATED"/>
    <property type="match status" value="1"/>
</dbReference>